<dbReference type="EMBL" id="OX597831">
    <property type="protein sequence ID" value="CAI9736116.1"/>
    <property type="molecule type" value="Genomic_DNA"/>
</dbReference>
<keyword evidence="2" id="KW-1185">Reference proteome</keyword>
<organism evidence="1 2">
    <name type="scientific">Octopus vulgaris</name>
    <name type="common">Common octopus</name>
    <dbReference type="NCBI Taxonomy" id="6645"/>
    <lineage>
        <taxon>Eukaryota</taxon>
        <taxon>Metazoa</taxon>
        <taxon>Spiralia</taxon>
        <taxon>Lophotrochozoa</taxon>
        <taxon>Mollusca</taxon>
        <taxon>Cephalopoda</taxon>
        <taxon>Coleoidea</taxon>
        <taxon>Octopodiformes</taxon>
        <taxon>Octopoda</taxon>
        <taxon>Incirrata</taxon>
        <taxon>Octopodidae</taxon>
        <taxon>Octopus</taxon>
    </lineage>
</organism>
<reference evidence="1" key="1">
    <citation type="submission" date="2023-08" db="EMBL/GenBank/DDBJ databases">
        <authorList>
            <person name="Alioto T."/>
            <person name="Alioto T."/>
            <person name="Gomez Garrido J."/>
        </authorList>
    </citation>
    <scope>NUCLEOTIDE SEQUENCE</scope>
</reference>
<proteinExistence type="predicted"/>
<accession>A0AA36FEI3</accession>
<name>A0AA36FEI3_OCTVU</name>
<gene>
    <name evidence="1" type="ORF">OCTVUL_1B013971</name>
</gene>
<evidence type="ECO:0000313" key="2">
    <source>
        <dbReference type="Proteomes" id="UP001162480"/>
    </source>
</evidence>
<sequence length="101" mass="10266">MSHRRPGEVDAIADITGAVIGAVITERGSSDIGVAIDILVNPGCSVAAVVADDDVDAVVENTGRGASNFTVAAGVGTMRMISGAKQINGIIVSIHSHIEKR</sequence>
<protein>
    <submittedName>
        <fullName evidence="1">Uncharacterized protein</fullName>
    </submittedName>
</protein>
<dbReference type="Proteomes" id="UP001162480">
    <property type="component" value="Chromosome 18"/>
</dbReference>
<evidence type="ECO:0000313" key="1">
    <source>
        <dbReference type="EMBL" id="CAI9736116.1"/>
    </source>
</evidence>
<dbReference type="AlphaFoldDB" id="A0AA36FEI3"/>